<dbReference type="InterPro" id="IPR029043">
    <property type="entry name" value="GcvT/YgfZ_C"/>
</dbReference>
<evidence type="ECO:0000256" key="3">
    <source>
        <dbReference type="ARBA" id="ARBA00015825"/>
    </source>
</evidence>
<dbReference type="Pfam" id="PF08669">
    <property type="entry name" value="GCV_T_C"/>
    <property type="match status" value="1"/>
</dbReference>
<dbReference type="GO" id="GO:0005739">
    <property type="term" value="C:mitochondrion"/>
    <property type="evidence" value="ECO:0007669"/>
    <property type="project" value="TreeGrafter"/>
</dbReference>
<dbReference type="InterPro" id="IPR027266">
    <property type="entry name" value="TrmE/GcvT-like"/>
</dbReference>
<dbReference type="Gene3D" id="4.10.1250.10">
    <property type="entry name" value="Aminomethyltransferase fragment"/>
    <property type="match status" value="1"/>
</dbReference>
<dbReference type="Proteomes" id="UP001152759">
    <property type="component" value="Chromosome 8"/>
</dbReference>
<feature type="domain" description="GCVT N-terminal" evidence="4">
    <location>
        <begin position="2"/>
        <end position="101"/>
    </location>
</feature>
<reference evidence="6" key="1">
    <citation type="submission" date="2021-12" db="EMBL/GenBank/DDBJ databases">
        <authorList>
            <person name="King R."/>
        </authorList>
    </citation>
    <scope>NUCLEOTIDE SEQUENCE</scope>
</reference>
<protein>
    <recommendedName>
        <fullName evidence="3">Aminomethyltransferase, mitochondrial</fullName>
    </recommendedName>
</protein>
<evidence type="ECO:0000313" key="7">
    <source>
        <dbReference type="Proteomes" id="UP001152759"/>
    </source>
</evidence>
<dbReference type="Pfam" id="PF01571">
    <property type="entry name" value="GCV_T"/>
    <property type="match status" value="1"/>
</dbReference>
<organism evidence="6 7">
    <name type="scientific">Bemisia tabaci</name>
    <name type="common">Sweetpotato whitefly</name>
    <name type="synonym">Aleurodes tabaci</name>
    <dbReference type="NCBI Taxonomy" id="7038"/>
    <lineage>
        <taxon>Eukaryota</taxon>
        <taxon>Metazoa</taxon>
        <taxon>Ecdysozoa</taxon>
        <taxon>Arthropoda</taxon>
        <taxon>Hexapoda</taxon>
        <taxon>Insecta</taxon>
        <taxon>Pterygota</taxon>
        <taxon>Neoptera</taxon>
        <taxon>Paraneoptera</taxon>
        <taxon>Hemiptera</taxon>
        <taxon>Sternorrhyncha</taxon>
        <taxon>Aleyrodoidea</taxon>
        <taxon>Aleyrodidae</taxon>
        <taxon>Aleyrodinae</taxon>
        <taxon>Bemisia</taxon>
    </lineage>
</organism>
<evidence type="ECO:0000313" key="6">
    <source>
        <dbReference type="EMBL" id="CAH0394140.1"/>
    </source>
</evidence>
<accession>A0A9P0F6K0</accession>
<keyword evidence="7" id="KW-1185">Reference proteome</keyword>
<comment type="subunit">
    <text evidence="2">The glycine cleavage system is composed of four proteins: P, T, L and H.</text>
</comment>
<dbReference type="InterPro" id="IPR013977">
    <property type="entry name" value="GcvT_C"/>
</dbReference>
<name>A0A9P0F6K0_BEMTA</name>
<dbReference type="FunFam" id="4.10.1250.10:FF:000002">
    <property type="entry name" value="Aminomethyltransferase"/>
    <property type="match status" value="1"/>
</dbReference>
<evidence type="ECO:0000259" key="5">
    <source>
        <dbReference type="Pfam" id="PF08669"/>
    </source>
</evidence>
<dbReference type="InterPro" id="IPR006222">
    <property type="entry name" value="GCVT_N"/>
</dbReference>
<dbReference type="SUPFAM" id="SSF103025">
    <property type="entry name" value="Folate-binding domain"/>
    <property type="match status" value="1"/>
</dbReference>
<feature type="domain" description="Aminomethyltransferase C-terminal" evidence="5">
    <location>
        <begin position="125"/>
        <end position="208"/>
    </location>
</feature>
<proteinExistence type="inferred from homology"/>
<dbReference type="PANTHER" id="PTHR43757:SF16">
    <property type="entry name" value="AMINOMETHYLTRANSFERASE, MITOCHONDRIAL"/>
    <property type="match status" value="1"/>
</dbReference>
<comment type="similarity">
    <text evidence="1">Belongs to the GcvT family.</text>
</comment>
<dbReference type="SUPFAM" id="SSF101790">
    <property type="entry name" value="Aminomethyltransferase beta-barrel domain"/>
    <property type="match status" value="1"/>
</dbReference>
<sequence>MDLSSFYFMSSAAVALKDAPDSRITRCGYTGEDGFEVAIDARKAPDFVQGLLQKHPDLVKLAGLGARDSLRIEAGLCLYGNEIDSTTTPPEAGLTWTIGKKRRERADFPGASKILEQIKEGGAYKQRVGLVQEGKGLCPRNGAEILTLDIAPHYYPVGKVTSGCPSPTLKTNIAMGTLPRSLAKPGNVVFIANKNNLTKLTVTKMPFVPAKYFTKPKKK</sequence>
<dbReference type="Gene3D" id="2.40.30.110">
    <property type="entry name" value="Aminomethyltransferase beta-barrel domains"/>
    <property type="match status" value="1"/>
</dbReference>
<gene>
    <name evidence="6" type="ORF">BEMITA_LOCUS12471</name>
</gene>
<dbReference type="EMBL" id="OU963869">
    <property type="protein sequence ID" value="CAH0394140.1"/>
    <property type="molecule type" value="Genomic_DNA"/>
</dbReference>
<evidence type="ECO:0000256" key="1">
    <source>
        <dbReference type="ARBA" id="ARBA00008609"/>
    </source>
</evidence>
<dbReference type="AlphaFoldDB" id="A0A9P0F6K0"/>
<evidence type="ECO:0000256" key="2">
    <source>
        <dbReference type="ARBA" id="ARBA00011690"/>
    </source>
</evidence>
<evidence type="ECO:0000259" key="4">
    <source>
        <dbReference type="Pfam" id="PF01571"/>
    </source>
</evidence>
<dbReference type="InterPro" id="IPR028896">
    <property type="entry name" value="GcvT/YgfZ/DmdA"/>
</dbReference>
<dbReference type="Gene3D" id="3.30.1360.120">
    <property type="entry name" value="Probable tRNA modification gtpase trme, domain 1"/>
    <property type="match status" value="1"/>
</dbReference>
<dbReference type="PANTHER" id="PTHR43757">
    <property type="entry name" value="AMINOMETHYLTRANSFERASE"/>
    <property type="match status" value="1"/>
</dbReference>